<dbReference type="OrthoDB" id="10071059at2759"/>
<evidence type="ECO:0000256" key="1">
    <source>
        <dbReference type="ARBA" id="ARBA00022460"/>
    </source>
</evidence>
<dbReference type="PRINTS" id="PR00947">
    <property type="entry name" value="CUTICLE"/>
</dbReference>
<reference evidence="4 5" key="1">
    <citation type="submission" date="2020-11" db="EMBL/GenBank/DDBJ databases">
        <authorList>
            <person name="Wallbank WR R."/>
            <person name="Pardo Diaz C."/>
            <person name="Kozak K."/>
            <person name="Martin S."/>
            <person name="Jiggins C."/>
            <person name="Moest M."/>
            <person name="Warren A I."/>
            <person name="Generalovic N T."/>
            <person name="Byers J.R.P. K."/>
            <person name="Montejo-Kovacevich G."/>
            <person name="Yen C E."/>
        </authorList>
    </citation>
    <scope>NUCLEOTIDE SEQUENCE [LARGE SCALE GENOMIC DNA]</scope>
</reference>
<keyword evidence="1 2" id="KW-0193">Cuticle</keyword>
<dbReference type="OMA" id="NFAYDIH"/>
<keyword evidence="3" id="KW-0732">Signal</keyword>
<feature type="signal peptide" evidence="3">
    <location>
        <begin position="1"/>
        <end position="17"/>
    </location>
</feature>
<evidence type="ECO:0000313" key="5">
    <source>
        <dbReference type="Proteomes" id="UP000594454"/>
    </source>
</evidence>
<evidence type="ECO:0000256" key="2">
    <source>
        <dbReference type="PROSITE-ProRule" id="PRU00497"/>
    </source>
</evidence>
<dbReference type="PROSITE" id="PS51155">
    <property type="entry name" value="CHIT_BIND_RR_2"/>
    <property type="match status" value="1"/>
</dbReference>
<protein>
    <recommendedName>
        <fullName evidence="6">Larval cuticle protein A2B</fullName>
    </recommendedName>
</protein>
<dbReference type="Proteomes" id="UP000594454">
    <property type="component" value="Chromosome 3"/>
</dbReference>
<dbReference type="PANTHER" id="PTHR12236:SF95">
    <property type="entry name" value="CUTICULAR PROTEIN 76BD, ISOFORM C-RELATED"/>
    <property type="match status" value="1"/>
</dbReference>
<evidence type="ECO:0008006" key="6">
    <source>
        <dbReference type="Google" id="ProtNLM"/>
    </source>
</evidence>
<dbReference type="InterPro" id="IPR031311">
    <property type="entry name" value="CHIT_BIND_RR_consensus"/>
</dbReference>
<name>A0A7R8UP95_HERIL</name>
<proteinExistence type="predicted"/>
<keyword evidence="5" id="KW-1185">Reference proteome</keyword>
<evidence type="ECO:0000256" key="3">
    <source>
        <dbReference type="SAM" id="SignalP"/>
    </source>
</evidence>
<gene>
    <name evidence="4" type="ORF">HERILL_LOCUS7071</name>
</gene>
<organism evidence="4 5">
    <name type="scientific">Hermetia illucens</name>
    <name type="common">Black soldier fly</name>
    <dbReference type="NCBI Taxonomy" id="343691"/>
    <lineage>
        <taxon>Eukaryota</taxon>
        <taxon>Metazoa</taxon>
        <taxon>Ecdysozoa</taxon>
        <taxon>Arthropoda</taxon>
        <taxon>Hexapoda</taxon>
        <taxon>Insecta</taxon>
        <taxon>Pterygota</taxon>
        <taxon>Neoptera</taxon>
        <taxon>Endopterygota</taxon>
        <taxon>Diptera</taxon>
        <taxon>Brachycera</taxon>
        <taxon>Stratiomyomorpha</taxon>
        <taxon>Stratiomyidae</taxon>
        <taxon>Hermetiinae</taxon>
        <taxon>Hermetia</taxon>
    </lineage>
</organism>
<dbReference type="AlphaFoldDB" id="A0A7R8UP95"/>
<dbReference type="GO" id="GO:0031012">
    <property type="term" value="C:extracellular matrix"/>
    <property type="evidence" value="ECO:0007669"/>
    <property type="project" value="TreeGrafter"/>
</dbReference>
<dbReference type="PANTHER" id="PTHR12236">
    <property type="entry name" value="STRUCTURAL CONTITUENT OF CUTICLE"/>
    <property type="match status" value="1"/>
</dbReference>
<dbReference type="PROSITE" id="PS00233">
    <property type="entry name" value="CHIT_BIND_RR_1"/>
    <property type="match status" value="1"/>
</dbReference>
<sequence>MVFKTILILTIVALANGTILHNNILPAATILRTAPVAIAAQPVLATAEENDPHPQYNFAYDIHDGLSGDSKSQTETRDGDVVRGQYTVFDADGLRRTVDYTADPINGFNAVVSRTPVAAAVVAAPAPTLAIARGPAFVKTSFASPVISYAH</sequence>
<dbReference type="Pfam" id="PF00379">
    <property type="entry name" value="Chitin_bind_4"/>
    <property type="match status" value="1"/>
</dbReference>
<dbReference type="InParanoid" id="A0A7R8UP95"/>
<dbReference type="GO" id="GO:0042302">
    <property type="term" value="F:structural constituent of cuticle"/>
    <property type="evidence" value="ECO:0007669"/>
    <property type="project" value="UniProtKB-UniRule"/>
</dbReference>
<feature type="chain" id="PRO_5031569925" description="Larval cuticle protein A2B" evidence="3">
    <location>
        <begin position="18"/>
        <end position="151"/>
    </location>
</feature>
<dbReference type="InterPro" id="IPR000618">
    <property type="entry name" value="Insect_cuticle"/>
</dbReference>
<evidence type="ECO:0000313" key="4">
    <source>
        <dbReference type="EMBL" id="CAD7084160.1"/>
    </source>
</evidence>
<dbReference type="EMBL" id="LR899011">
    <property type="protein sequence ID" value="CAD7084160.1"/>
    <property type="molecule type" value="Genomic_DNA"/>
</dbReference>
<accession>A0A7R8UP95</accession>
<dbReference type="InterPro" id="IPR051217">
    <property type="entry name" value="Insect_Cuticle_Struc_Prot"/>
</dbReference>
<dbReference type="GO" id="GO:0005615">
    <property type="term" value="C:extracellular space"/>
    <property type="evidence" value="ECO:0007669"/>
    <property type="project" value="TreeGrafter"/>
</dbReference>